<evidence type="ECO:0000256" key="5">
    <source>
        <dbReference type="ARBA" id="ARBA00023128"/>
    </source>
</evidence>
<accession>A0ABR4A5Q9</accession>
<feature type="region of interest" description="Disordered" evidence="8">
    <location>
        <begin position="39"/>
        <end position="60"/>
    </location>
</feature>
<evidence type="ECO:0000256" key="4">
    <source>
        <dbReference type="ARBA" id="ARBA00022980"/>
    </source>
</evidence>
<name>A0ABR4A5Q9_9LECA</name>
<organism evidence="10 11">
    <name type="scientific">Stereocaulon virgatum</name>
    <dbReference type="NCBI Taxonomy" id="373712"/>
    <lineage>
        <taxon>Eukaryota</taxon>
        <taxon>Fungi</taxon>
        <taxon>Dikarya</taxon>
        <taxon>Ascomycota</taxon>
        <taxon>Pezizomycotina</taxon>
        <taxon>Lecanoromycetes</taxon>
        <taxon>OSLEUM clade</taxon>
        <taxon>Lecanoromycetidae</taxon>
        <taxon>Lecanorales</taxon>
        <taxon>Lecanorineae</taxon>
        <taxon>Stereocaulaceae</taxon>
        <taxon>Stereocaulon</taxon>
    </lineage>
</organism>
<evidence type="ECO:0000313" key="11">
    <source>
        <dbReference type="Proteomes" id="UP001590950"/>
    </source>
</evidence>
<dbReference type="InterPro" id="IPR021757">
    <property type="entry name" value="Ribosomal_mL46_N"/>
</dbReference>
<dbReference type="Pfam" id="PF11788">
    <property type="entry name" value="MRP-L46"/>
    <property type="match status" value="1"/>
</dbReference>
<comment type="subcellular location">
    <subcellularLocation>
        <location evidence="1">Mitochondrion</location>
    </subcellularLocation>
</comment>
<evidence type="ECO:0000259" key="9">
    <source>
        <dbReference type="Pfam" id="PF11788"/>
    </source>
</evidence>
<comment type="caution">
    <text evidence="10">The sequence shown here is derived from an EMBL/GenBank/DDBJ whole genome shotgun (WGS) entry which is preliminary data.</text>
</comment>
<evidence type="ECO:0000256" key="7">
    <source>
        <dbReference type="ARBA" id="ARBA00035190"/>
    </source>
</evidence>
<protein>
    <recommendedName>
        <fullName evidence="7">Large ribosomal subunit protein mL46</fullName>
    </recommendedName>
</protein>
<evidence type="ECO:0000256" key="2">
    <source>
        <dbReference type="ARBA" id="ARBA00009070"/>
    </source>
</evidence>
<keyword evidence="6" id="KW-0687">Ribonucleoprotein</keyword>
<feature type="domain" description="Large ribosomal subunit protein mL46 N-terminal" evidence="9">
    <location>
        <begin position="70"/>
        <end position="197"/>
    </location>
</feature>
<dbReference type="PANTHER" id="PTHR13124">
    <property type="entry name" value="39S RIBOSOMAL PROTEIN L46, MITOCHONDRIAL PRECURSOR-RELATED"/>
    <property type="match status" value="1"/>
</dbReference>
<keyword evidence="5" id="KW-0496">Mitochondrion</keyword>
<proteinExistence type="inferred from homology"/>
<evidence type="ECO:0000256" key="6">
    <source>
        <dbReference type="ARBA" id="ARBA00023274"/>
    </source>
</evidence>
<keyword evidence="4" id="KW-0689">Ribosomal protein</keyword>
<keyword evidence="11" id="KW-1185">Reference proteome</keyword>
<reference evidence="10 11" key="1">
    <citation type="submission" date="2024-09" db="EMBL/GenBank/DDBJ databases">
        <title>Rethinking Asexuality: The Enigmatic Case of Functional Sexual Genes in Lepraria (Stereocaulaceae).</title>
        <authorList>
            <person name="Doellman M."/>
            <person name="Sun Y."/>
            <person name="Barcenas-Pena A."/>
            <person name="Lumbsch H.T."/>
            <person name="Grewe F."/>
        </authorList>
    </citation>
    <scope>NUCLEOTIDE SEQUENCE [LARGE SCALE GENOMIC DNA]</scope>
    <source>
        <strain evidence="10 11">Mercado 3170</strain>
    </source>
</reference>
<dbReference type="Proteomes" id="UP001590950">
    <property type="component" value="Unassembled WGS sequence"/>
</dbReference>
<dbReference type="Gene3D" id="3.90.79.10">
    <property type="entry name" value="Nucleoside Triphosphate Pyrophosphohydrolase"/>
    <property type="match status" value="1"/>
</dbReference>
<dbReference type="PANTHER" id="PTHR13124:SF12">
    <property type="entry name" value="LARGE RIBOSOMAL SUBUNIT PROTEIN ML46"/>
    <property type="match status" value="1"/>
</dbReference>
<evidence type="ECO:0000256" key="1">
    <source>
        <dbReference type="ARBA" id="ARBA00004173"/>
    </source>
</evidence>
<evidence type="ECO:0000313" key="10">
    <source>
        <dbReference type="EMBL" id="KAL2040398.1"/>
    </source>
</evidence>
<dbReference type="InterPro" id="IPR033650">
    <property type="entry name" value="Ribosomal_mL46_NUDIX"/>
</dbReference>
<dbReference type="CDD" id="cd04661">
    <property type="entry name" value="NUDIX_MRP_L46"/>
    <property type="match status" value="1"/>
</dbReference>
<comment type="similarity">
    <text evidence="2">Belongs to the mitochondrion-specific ribosomal protein mL46 family.</text>
</comment>
<evidence type="ECO:0000256" key="8">
    <source>
        <dbReference type="SAM" id="MobiDB-lite"/>
    </source>
</evidence>
<sequence>MARGHDAVRRLAWQSKPSTPLCRSCISALQSRLASTAASPVETAPIEPSPSGKAPPPLTASESHSIRYILKASVILSRPPVLTRTLTPFEKAFFLYQRRLNERLALPFTRYFYYQRGTAGDIEWKRKIRERKTPARDIGVYAAYGKQGWNDELLVGDRIHEPEEQIERLLEDAEVESKEGDKDDVVERPMPRITEADKTGDLRSLNRSLERTVYLVVKTPKGWGFPAAVLERRESLHTAAERVIVQTGGVNMNTWVVGNTPIGHHVLNYVRARKDSGAELRGEKIFFMKARIMAGQANLEGNKLGVEDFHWLSKEEVQKTFDPQHWNAVKKILPER</sequence>
<dbReference type="InterPro" id="IPR040008">
    <property type="entry name" value="Ribosomal_mL46"/>
</dbReference>
<evidence type="ECO:0000256" key="3">
    <source>
        <dbReference type="ARBA" id="ARBA00022946"/>
    </source>
</evidence>
<gene>
    <name evidence="10" type="ORF">N7G274_006841</name>
</gene>
<keyword evidence="3" id="KW-0809">Transit peptide</keyword>
<dbReference type="EMBL" id="JBEFKJ010000021">
    <property type="protein sequence ID" value="KAL2040398.1"/>
    <property type="molecule type" value="Genomic_DNA"/>
</dbReference>